<reference evidence="1" key="1">
    <citation type="journal article" date="2019" name="Sci. Rep.">
        <title>Draft genome of Tanacetum cinerariifolium, the natural source of mosquito coil.</title>
        <authorList>
            <person name="Yamashiro T."/>
            <person name="Shiraishi A."/>
            <person name="Satake H."/>
            <person name="Nakayama K."/>
        </authorList>
    </citation>
    <scope>NUCLEOTIDE SEQUENCE</scope>
</reference>
<name>A0A699XAS2_TANCI</name>
<proteinExistence type="predicted"/>
<dbReference type="InterPro" id="IPR023299">
    <property type="entry name" value="ATPase_P-typ_cyto_dom_N"/>
</dbReference>
<protein>
    <submittedName>
        <fullName evidence="1">Uncharacterized protein</fullName>
    </submittedName>
</protein>
<dbReference type="Gene3D" id="3.40.1110.10">
    <property type="entry name" value="Calcium-transporting ATPase, cytoplasmic domain N"/>
    <property type="match status" value="1"/>
</dbReference>
<dbReference type="AlphaFoldDB" id="A0A699XAS2"/>
<comment type="caution">
    <text evidence="1">The sequence shown here is derived from an EMBL/GenBank/DDBJ whole genome shotgun (WGS) entry which is preliminary data.</text>
</comment>
<feature type="non-terminal residue" evidence="1">
    <location>
        <position position="90"/>
    </location>
</feature>
<evidence type="ECO:0000313" key="1">
    <source>
        <dbReference type="EMBL" id="GFD56797.1"/>
    </source>
</evidence>
<gene>
    <name evidence="1" type="ORF">Tci_928766</name>
</gene>
<organism evidence="1">
    <name type="scientific">Tanacetum cinerariifolium</name>
    <name type="common">Dalmatian daisy</name>
    <name type="synonym">Chrysanthemum cinerariifolium</name>
    <dbReference type="NCBI Taxonomy" id="118510"/>
    <lineage>
        <taxon>Eukaryota</taxon>
        <taxon>Viridiplantae</taxon>
        <taxon>Streptophyta</taxon>
        <taxon>Embryophyta</taxon>
        <taxon>Tracheophyta</taxon>
        <taxon>Spermatophyta</taxon>
        <taxon>Magnoliopsida</taxon>
        <taxon>eudicotyledons</taxon>
        <taxon>Gunneridae</taxon>
        <taxon>Pentapetalae</taxon>
        <taxon>asterids</taxon>
        <taxon>campanulids</taxon>
        <taxon>Asterales</taxon>
        <taxon>Asteraceae</taxon>
        <taxon>Asteroideae</taxon>
        <taxon>Anthemideae</taxon>
        <taxon>Anthemidinae</taxon>
        <taxon>Tanacetum</taxon>
    </lineage>
</organism>
<accession>A0A699XAS2</accession>
<dbReference type="SUPFAM" id="SSF81660">
    <property type="entry name" value="Metal cation-transporting ATPase, ATP-binding domain N"/>
    <property type="match status" value="1"/>
</dbReference>
<dbReference type="GO" id="GO:0000166">
    <property type="term" value="F:nucleotide binding"/>
    <property type="evidence" value="ECO:0007669"/>
    <property type="project" value="InterPro"/>
</dbReference>
<sequence length="90" mass="9704">DHPVSQTIATSARLDVHLQVEAFEALSGRGVKGEVEGRLYHLGNHRLVHESGLCSPELEARLEALESQGKTVVLLFDETGPLALFAVADT</sequence>
<feature type="non-terminal residue" evidence="1">
    <location>
        <position position="1"/>
    </location>
</feature>
<dbReference type="EMBL" id="BKCJ011833511">
    <property type="protein sequence ID" value="GFD56797.1"/>
    <property type="molecule type" value="Genomic_DNA"/>
</dbReference>